<evidence type="ECO:0000313" key="7">
    <source>
        <dbReference type="EMBL" id="CAE0046090.1"/>
    </source>
</evidence>
<evidence type="ECO:0000256" key="2">
    <source>
        <dbReference type="ARBA" id="ARBA00022741"/>
    </source>
</evidence>
<feature type="domain" description="Clp ATPase C-terminal" evidence="6">
    <location>
        <begin position="397"/>
        <end position="491"/>
    </location>
</feature>
<dbReference type="Gene3D" id="3.40.50.300">
    <property type="entry name" value="P-loop containing nucleotide triphosphate hydrolases"/>
    <property type="match status" value="2"/>
</dbReference>
<evidence type="ECO:0000313" key="8">
    <source>
        <dbReference type="EMBL" id="CAE0046091.1"/>
    </source>
</evidence>
<keyword evidence="2" id="KW-0547">Nucleotide-binding</keyword>
<dbReference type="PANTHER" id="PTHR48102">
    <property type="entry name" value="ATP-DEPENDENT CLP PROTEASE ATP-BINDING SUBUNIT CLPX-LIKE, MITOCHONDRIAL-RELATED"/>
    <property type="match status" value="1"/>
</dbReference>
<dbReference type="SMART" id="SM01086">
    <property type="entry name" value="ClpB_D2-small"/>
    <property type="match status" value="1"/>
</dbReference>
<dbReference type="CDD" id="cd19498">
    <property type="entry name" value="RecA-like_HslU"/>
    <property type="match status" value="1"/>
</dbReference>
<keyword evidence="3" id="KW-0067">ATP-binding</keyword>
<dbReference type="NCBIfam" id="NF003544">
    <property type="entry name" value="PRK05201.1"/>
    <property type="match status" value="1"/>
</dbReference>
<dbReference type="PANTHER" id="PTHR48102:SF3">
    <property type="entry name" value="ATP-DEPENDENT PROTEASE ATPASE SUBUNIT HSLU"/>
    <property type="match status" value="1"/>
</dbReference>
<evidence type="ECO:0008006" key="9">
    <source>
        <dbReference type="Google" id="ProtNLM"/>
    </source>
</evidence>
<dbReference type="GO" id="GO:0009376">
    <property type="term" value="C:HslUV protease complex"/>
    <property type="evidence" value="ECO:0007669"/>
    <property type="project" value="InterPro"/>
</dbReference>
<dbReference type="SUPFAM" id="SSF52540">
    <property type="entry name" value="P-loop containing nucleoside triphosphate hydrolases"/>
    <property type="match status" value="1"/>
</dbReference>
<dbReference type="FunFam" id="3.40.50.300:FF:000220">
    <property type="entry name" value="ATP-dependent protease ATPase subunit HslU"/>
    <property type="match status" value="1"/>
</dbReference>
<proteinExistence type="inferred from homology"/>
<dbReference type="EMBL" id="HBHW01018318">
    <property type="protein sequence ID" value="CAE0046091.1"/>
    <property type="molecule type" value="Transcribed_RNA"/>
</dbReference>
<sequence length="505" mass="56773">MKSASVFATGMSIWTRRGYGVLGIREAGSSSVFNSFRSSRRWLSMSVQKLPPPQEITTTEEVEEADTRVASFMTPKEIVLELDRHIVGQADAKRAMSIALRNRWRRHQLPTTLREEVLPKNILMIGPTGVGKTEIARRLAKLVDAPFVKVEATKYTEVGFHGRDVDQIIRDLVENAIQLVKQRQRRMMKEQIRKVVEDKILDELTGLEARSQTRESFRSLLRKGALEEREIEVEEPARSKHNVVQIGDMGPERMNDILSRVDKFFTVQRSGSQKRRMTVREARAVIEDVESEKILTDESITKKAIDATEQDGIVFIDEIDKICTPSNYRHGADASSEGVQRDLLPIIEGSTISTKHGNVNTDHILFVASGAFHSAKPSDLMAELQGRLPIRVELKGLTEADMYRILVVPENNLVRQHVELLKTEGVNLHITESALREIAAVAAELNMTVENIGARRLHTVLERILEDVSYNAPDLKGETITIDAVSVRGALGDMLLKTDLSKYVL</sequence>
<dbReference type="InterPro" id="IPR019489">
    <property type="entry name" value="Clp_ATPase_C"/>
</dbReference>
<evidence type="ECO:0000259" key="6">
    <source>
        <dbReference type="SMART" id="SM01086"/>
    </source>
</evidence>
<dbReference type="GO" id="GO:0051603">
    <property type="term" value="P:proteolysis involved in protein catabolic process"/>
    <property type="evidence" value="ECO:0007669"/>
    <property type="project" value="TreeGrafter"/>
</dbReference>
<dbReference type="AlphaFoldDB" id="A0A7S2ZR87"/>
<dbReference type="GO" id="GO:0016887">
    <property type="term" value="F:ATP hydrolysis activity"/>
    <property type="evidence" value="ECO:0007669"/>
    <property type="project" value="InterPro"/>
</dbReference>
<evidence type="ECO:0000256" key="3">
    <source>
        <dbReference type="ARBA" id="ARBA00022840"/>
    </source>
</evidence>
<protein>
    <recommendedName>
        <fullName evidence="9">ATP-dependent protease ATPase subunit HslU</fullName>
    </recommendedName>
</protein>
<organism evidence="8">
    <name type="scientific">Rhodosorus marinus</name>
    <dbReference type="NCBI Taxonomy" id="101924"/>
    <lineage>
        <taxon>Eukaryota</taxon>
        <taxon>Rhodophyta</taxon>
        <taxon>Stylonematophyceae</taxon>
        <taxon>Stylonematales</taxon>
        <taxon>Stylonemataceae</taxon>
        <taxon>Rhodosorus</taxon>
    </lineage>
</organism>
<dbReference type="NCBIfam" id="TIGR00390">
    <property type="entry name" value="hslU"/>
    <property type="match status" value="1"/>
</dbReference>
<reference evidence="8" key="1">
    <citation type="submission" date="2021-01" db="EMBL/GenBank/DDBJ databases">
        <authorList>
            <person name="Corre E."/>
            <person name="Pelletier E."/>
            <person name="Niang G."/>
            <person name="Scheremetjew M."/>
            <person name="Finn R."/>
            <person name="Kale V."/>
            <person name="Holt S."/>
            <person name="Cochrane G."/>
            <person name="Meng A."/>
            <person name="Brown T."/>
            <person name="Cohen L."/>
        </authorList>
    </citation>
    <scope>NUCLEOTIDE SEQUENCE</scope>
    <source>
        <strain evidence="8">CCMP 769</strain>
    </source>
</reference>
<comment type="similarity">
    <text evidence="1">Belongs to the ClpX chaperone family. HslU subfamily.</text>
</comment>
<dbReference type="InterPro" id="IPR003593">
    <property type="entry name" value="AAA+_ATPase"/>
</dbReference>
<dbReference type="InterPro" id="IPR050052">
    <property type="entry name" value="ATP-dep_Clp_protease_ClpX"/>
</dbReference>
<dbReference type="InterPro" id="IPR027417">
    <property type="entry name" value="P-loop_NTPase"/>
</dbReference>
<accession>A0A7S2ZR87</accession>
<name>A0A7S2ZR87_9RHOD</name>
<evidence type="ECO:0000259" key="5">
    <source>
        <dbReference type="SMART" id="SM00382"/>
    </source>
</evidence>
<feature type="domain" description="AAA+ ATPase" evidence="5">
    <location>
        <begin position="118"/>
        <end position="394"/>
    </location>
</feature>
<dbReference type="Pfam" id="PF07724">
    <property type="entry name" value="AAA_2"/>
    <property type="match status" value="2"/>
</dbReference>
<gene>
    <name evidence="7" type="ORF">RMAR00112_LOCUS14067</name>
    <name evidence="8" type="ORF">RMAR00112_LOCUS14068</name>
</gene>
<evidence type="ECO:0000256" key="1">
    <source>
        <dbReference type="ARBA" id="ARBA00009771"/>
    </source>
</evidence>
<evidence type="ECO:0000256" key="4">
    <source>
        <dbReference type="ARBA" id="ARBA00023186"/>
    </source>
</evidence>
<dbReference type="GO" id="GO:0005524">
    <property type="term" value="F:ATP binding"/>
    <property type="evidence" value="ECO:0007669"/>
    <property type="project" value="UniProtKB-KW"/>
</dbReference>
<dbReference type="Gene3D" id="1.10.8.60">
    <property type="match status" value="1"/>
</dbReference>
<dbReference type="InterPro" id="IPR003959">
    <property type="entry name" value="ATPase_AAA_core"/>
</dbReference>
<dbReference type="GO" id="GO:0008233">
    <property type="term" value="F:peptidase activity"/>
    <property type="evidence" value="ECO:0007669"/>
    <property type="project" value="InterPro"/>
</dbReference>
<keyword evidence="4" id="KW-0143">Chaperone</keyword>
<dbReference type="EMBL" id="HBHW01018317">
    <property type="protein sequence ID" value="CAE0046090.1"/>
    <property type="molecule type" value="Transcribed_RNA"/>
</dbReference>
<dbReference type="InterPro" id="IPR004491">
    <property type="entry name" value="HslU"/>
</dbReference>
<dbReference type="SMART" id="SM00382">
    <property type="entry name" value="AAA"/>
    <property type="match status" value="1"/>
</dbReference>